<sequence>MDKIRPAVVLTRDVALPYLSNITVAPIFTKVRGLRTEVIVDERNGLDHESAVNLDNVQTVSRSSVFDQIGLLTFRQKRELAWALVLAFDLEIRLRDI</sequence>
<comment type="similarity">
    <text evidence="1">Belongs to the PemK/MazF family.</text>
</comment>
<name>A0A9X3LSJ6_9CORY</name>
<protein>
    <submittedName>
        <fullName evidence="3">Type II toxin-antitoxin system PemK/MazF family toxin</fullName>
    </submittedName>
</protein>
<evidence type="ECO:0000256" key="1">
    <source>
        <dbReference type="ARBA" id="ARBA00007521"/>
    </source>
</evidence>
<dbReference type="SUPFAM" id="SSF50118">
    <property type="entry name" value="Cell growth inhibitor/plasmid maintenance toxic component"/>
    <property type="match status" value="1"/>
</dbReference>
<gene>
    <name evidence="3" type="ORF">L8U60_00735</name>
</gene>
<keyword evidence="2" id="KW-1277">Toxin-antitoxin system</keyword>
<dbReference type="Proteomes" id="UP001146468">
    <property type="component" value="Unassembled WGS sequence"/>
</dbReference>
<organism evidence="3 4">
    <name type="scientific">Corynebacterium meitnerae</name>
    <dbReference type="NCBI Taxonomy" id="2913498"/>
    <lineage>
        <taxon>Bacteria</taxon>
        <taxon>Bacillati</taxon>
        <taxon>Actinomycetota</taxon>
        <taxon>Actinomycetes</taxon>
        <taxon>Mycobacteriales</taxon>
        <taxon>Corynebacteriaceae</taxon>
        <taxon>Corynebacterium</taxon>
    </lineage>
</organism>
<dbReference type="GO" id="GO:0004521">
    <property type="term" value="F:RNA endonuclease activity"/>
    <property type="evidence" value="ECO:0007669"/>
    <property type="project" value="TreeGrafter"/>
</dbReference>
<reference evidence="3" key="1">
    <citation type="submission" date="2022-02" db="EMBL/GenBank/DDBJ databases">
        <title>Corynebacterium sp. from urogenital microbiome.</title>
        <authorList>
            <person name="Cappelli E.A."/>
            <person name="Ribeiro T.G."/>
            <person name="Peixe L."/>
        </authorList>
    </citation>
    <scope>NUCLEOTIDE SEQUENCE</scope>
    <source>
        <strain evidence="3">C8Ua_172</strain>
    </source>
</reference>
<dbReference type="InterPro" id="IPR011067">
    <property type="entry name" value="Plasmid_toxin/cell-grow_inhib"/>
</dbReference>
<dbReference type="GO" id="GO:0006402">
    <property type="term" value="P:mRNA catabolic process"/>
    <property type="evidence" value="ECO:0007669"/>
    <property type="project" value="TreeGrafter"/>
</dbReference>
<evidence type="ECO:0000313" key="4">
    <source>
        <dbReference type="Proteomes" id="UP001146468"/>
    </source>
</evidence>
<dbReference type="GO" id="GO:0003677">
    <property type="term" value="F:DNA binding"/>
    <property type="evidence" value="ECO:0007669"/>
    <property type="project" value="InterPro"/>
</dbReference>
<keyword evidence="4" id="KW-1185">Reference proteome</keyword>
<dbReference type="EMBL" id="JAKMUS010000001">
    <property type="protein sequence ID" value="MCZ9293011.1"/>
    <property type="molecule type" value="Genomic_DNA"/>
</dbReference>
<dbReference type="InterPro" id="IPR003477">
    <property type="entry name" value="PemK-like"/>
</dbReference>
<dbReference type="PANTHER" id="PTHR33988">
    <property type="entry name" value="ENDORIBONUCLEASE MAZF-RELATED"/>
    <property type="match status" value="1"/>
</dbReference>
<dbReference type="GO" id="GO:0016075">
    <property type="term" value="P:rRNA catabolic process"/>
    <property type="evidence" value="ECO:0007669"/>
    <property type="project" value="TreeGrafter"/>
</dbReference>
<accession>A0A9X3LSJ6</accession>
<dbReference type="AlphaFoldDB" id="A0A9X3LSJ6"/>
<dbReference type="Gene3D" id="2.30.30.110">
    <property type="match status" value="1"/>
</dbReference>
<dbReference type="PANTHER" id="PTHR33988:SF2">
    <property type="entry name" value="ENDORIBONUCLEASE MAZF"/>
    <property type="match status" value="1"/>
</dbReference>
<comment type="caution">
    <text evidence="3">The sequence shown here is derived from an EMBL/GenBank/DDBJ whole genome shotgun (WGS) entry which is preliminary data.</text>
</comment>
<dbReference type="Pfam" id="PF02452">
    <property type="entry name" value="PemK_toxin"/>
    <property type="match status" value="1"/>
</dbReference>
<proteinExistence type="inferred from homology"/>
<evidence type="ECO:0000313" key="3">
    <source>
        <dbReference type="EMBL" id="MCZ9293011.1"/>
    </source>
</evidence>
<evidence type="ECO:0000256" key="2">
    <source>
        <dbReference type="ARBA" id="ARBA00022649"/>
    </source>
</evidence>